<dbReference type="Gene3D" id="1.50.10.20">
    <property type="match status" value="2"/>
</dbReference>
<dbReference type="InterPro" id="IPR032697">
    <property type="entry name" value="SQ_cyclase_N"/>
</dbReference>
<dbReference type="EC" id="5.4.99.-" evidence="4"/>
<accession>A0A6P4ACZ6</accession>
<dbReference type="Pfam" id="PF13243">
    <property type="entry name" value="SQHop_cyclase_C"/>
    <property type="match status" value="1"/>
</dbReference>
<dbReference type="GO" id="GO:0016104">
    <property type="term" value="P:triterpenoid biosynthetic process"/>
    <property type="evidence" value="ECO:0007669"/>
    <property type="project" value="InterPro"/>
</dbReference>
<reference evidence="8" key="1">
    <citation type="submission" date="2025-08" db="UniProtKB">
        <authorList>
            <consortium name="RefSeq"/>
        </authorList>
    </citation>
    <scope>IDENTIFICATION</scope>
    <source>
        <tissue evidence="8">Seedling</tissue>
    </source>
</reference>
<keyword evidence="2" id="KW-0677">Repeat</keyword>
<proteinExistence type="inferred from homology"/>
<comment type="similarity">
    <text evidence="1 4">Belongs to the terpene cyclase/mutase family.</text>
</comment>
<gene>
    <name evidence="8" type="primary">LOC107426517</name>
</gene>
<dbReference type="InterPro" id="IPR032696">
    <property type="entry name" value="SQ_cyclase_C"/>
</dbReference>
<dbReference type="SFLD" id="SFLDG01016">
    <property type="entry name" value="Prenyltransferase_Like_2"/>
    <property type="match status" value="1"/>
</dbReference>
<sequence length="761" mass="87470">MWKIKFGGDAKEPYLFSTNNFHGRQIWEFEADAGTPEERAQVENARHNFYRNRFHVKACSDLLCRFQLLRENRFNQMIPQVKVEDGDDWKITYETADATLRRAINFWSALQTPHGHWPAHCTGAMFTLPPFVFCMYITGTLHTVFNEHHHREMLWHMYCHQNEDGGWGLHIDGPSMMMCTVLNYLAMRILGEGPDGGLDNACARARKWILDHGGAMFSGSWGKTLMAILGVYDWAGCNPMPPEFWFHQTLVPLHPSKMLCYSRLTFMPMSYLYGKRFVGPITPLIQQLREELYNQPFHQIKWSKGRHCCAKEDNYYPHGTLQRLMWDSFYYVAEPLLNSRFFKSIRENAVQKLIDHIHYEDENSRYISIGCVEKALMMLACWVDDPNGAYFKKHIPRVADYLWVAEDGLSAQGLGSQTWDASFSTQALLAANMSNELGPVLKKAHEFLKLSQVRVNPSGDYFSHFRHISKGAWTFSDRDNGWQVSDCTAEALKCCLLFRTMSPGLVGKPIEPERLYDAVNVILTLQAKNGGVSAWEPTGAPGWLEWLNPIEFFEDVVIEYEYVECTSSSIQAIVLFKKLFPGHRTKEIDNFIIKAVKYIEDKQMPDGSWYGNWGICFLYGTWFAIKGLEAAGKSYDNSEAVRRGVEFLLNTQRKDGGWAESYKSCTNKVYTPFEGDHSNLVQTALGLMGLIHARQCDRDPTPIHRAAKLLINSQLETGDFPQQELMGVFFKNCMQNYAAYRNIFPLWALAEYKNLVLFPSM</sequence>
<dbReference type="PANTHER" id="PTHR11764">
    <property type="entry name" value="TERPENE CYCLASE/MUTASE FAMILY MEMBER"/>
    <property type="match status" value="1"/>
</dbReference>
<evidence type="ECO:0000259" key="6">
    <source>
        <dbReference type="Pfam" id="PF13249"/>
    </source>
</evidence>
<dbReference type="RefSeq" id="XP_015892202.3">
    <property type="nucleotide sequence ID" value="XM_016036716.4"/>
</dbReference>
<dbReference type="GO" id="GO:0005811">
    <property type="term" value="C:lipid droplet"/>
    <property type="evidence" value="ECO:0007669"/>
    <property type="project" value="InterPro"/>
</dbReference>
<dbReference type="AlphaFoldDB" id="A0A6P4ACZ6"/>
<dbReference type="SMR" id="A0A6P4ACZ6"/>
<dbReference type="PANTHER" id="PTHR11764:SF58">
    <property type="entry name" value="BETA-AMYRIN SYNTHASE-RELATED"/>
    <property type="match status" value="1"/>
</dbReference>
<dbReference type="InterPro" id="IPR008930">
    <property type="entry name" value="Terpenoid_cyclase/PrenylTrfase"/>
</dbReference>
<organism evidence="7 8">
    <name type="scientific">Ziziphus jujuba</name>
    <name type="common">Chinese jujube</name>
    <name type="synonym">Ziziphus sativa</name>
    <dbReference type="NCBI Taxonomy" id="326968"/>
    <lineage>
        <taxon>Eukaryota</taxon>
        <taxon>Viridiplantae</taxon>
        <taxon>Streptophyta</taxon>
        <taxon>Embryophyta</taxon>
        <taxon>Tracheophyta</taxon>
        <taxon>Spermatophyta</taxon>
        <taxon>Magnoliopsida</taxon>
        <taxon>eudicotyledons</taxon>
        <taxon>Gunneridae</taxon>
        <taxon>Pentapetalae</taxon>
        <taxon>rosids</taxon>
        <taxon>fabids</taxon>
        <taxon>Rosales</taxon>
        <taxon>Rhamnaceae</taxon>
        <taxon>Paliureae</taxon>
        <taxon>Ziziphus</taxon>
    </lineage>
</organism>
<evidence type="ECO:0000256" key="4">
    <source>
        <dbReference type="RuleBase" id="RU362003"/>
    </source>
</evidence>
<dbReference type="Proteomes" id="UP001652623">
    <property type="component" value="Chromosome 9"/>
</dbReference>
<evidence type="ECO:0000256" key="2">
    <source>
        <dbReference type="ARBA" id="ARBA00022737"/>
    </source>
</evidence>
<dbReference type="CDD" id="cd02892">
    <property type="entry name" value="SQCY_1"/>
    <property type="match status" value="1"/>
</dbReference>
<dbReference type="SUPFAM" id="SSF48239">
    <property type="entry name" value="Terpenoid cyclases/Protein prenyltransferases"/>
    <property type="match status" value="2"/>
</dbReference>
<feature type="domain" description="Squalene cyclase C-terminal" evidence="5">
    <location>
        <begin position="416"/>
        <end position="754"/>
    </location>
</feature>
<feature type="domain" description="Squalene cyclase N-terminal" evidence="6">
    <location>
        <begin position="101"/>
        <end position="393"/>
    </location>
</feature>
<evidence type="ECO:0000259" key="5">
    <source>
        <dbReference type="Pfam" id="PF13243"/>
    </source>
</evidence>
<dbReference type="Pfam" id="PF13249">
    <property type="entry name" value="SQHop_cyclase_N"/>
    <property type="match status" value="1"/>
</dbReference>
<dbReference type="InterPro" id="IPR018333">
    <property type="entry name" value="Squalene_cyclase"/>
</dbReference>
<dbReference type="InterPro" id="IPR002365">
    <property type="entry name" value="Terpene_synthase_CS"/>
</dbReference>
<dbReference type="FunFam" id="1.50.10.20:FF:000011">
    <property type="entry name" value="Terpene cyclase/mutase family member"/>
    <property type="match status" value="1"/>
</dbReference>
<evidence type="ECO:0000313" key="7">
    <source>
        <dbReference type="Proteomes" id="UP001652623"/>
    </source>
</evidence>
<dbReference type="GeneID" id="107426517"/>
<dbReference type="KEGG" id="zju:107426517"/>
<dbReference type="NCBIfam" id="TIGR01787">
    <property type="entry name" value="squalene_cyclas"/>
    <property type="match status" value="1"/>
</dbReference>
<name>A0A6P4ACZ6_ZIZJJ</name>
<evidence type="ECO:0000256" key="1">
    <source>
        <dbReference type="ARBA" id="ARBA00009755"/>
    </source>
</evidence>
<dbReference type="PROSITE" id="PS01074">
    <property type="entry name" value="TERPENE_SYNTHASES"/>
    <property type="match status" value="1"/>
</dbReference>
<keyword evidence="7" id="KW-1185">Reference proteome</keyword>
<protein>
    <recommendedName>
        <fullName evidence="4">Terpene cyclase/mutase family member</fullName>
        <ecNumber evidence="4">5.4.99.-</ecNumber>
    </recommendedName>
</protein>
<evidence type="ECO:0000313" key="8">
    <source>
        <dbReference type="RefSeq" id="XP_015892202.3"/>
    </source>
</evidence>
<keyword evidence="3 4" id="KW-0413">Isomerase</keyword>
<evidence type="ECO:0000256" key="3">
    <source>
        <dbReference type="ARBA" id="ARBA00023235"/>
    </source>
</evidence>
<dbReference type="GO" id="GO:0042300">
    <property type="term" value="F:beta-amyrin synthase activity"/>
    <property type="evidence" value="ECO:0007669"/>
    <property type="project" value="TreeGrafter"/>
</dbReference>